<dbReference type="RefSeq" id="WP_099307744.1">
    <property type="nucleotide sequence ID" value="NZ_PDVP01000013.1"/>
</dbReference>
<evidence type="ECO:0000256" key="2">
    <source>
        <dbReference type="ARBA" id="ARBA00023125"/>
    </source>
</evidence>
<gene>
    <name evidence="5" type="ORF">CSC94_17880</name>
</gene>
<evidence type="ECO:0000256" key="1">
    <source>
        <dbReference type="ARBA" id="ARBA00023015"/>
    </source>
</evidence>
<keyword evidence="3" id="KW-0804">Transcription</keyword>
<dbReference type="SUPFAM" id="SSF46894">
    <property type="entry name" value="C-terminal effector domain of the bipartite response regulators"/>
    <property type="match status" value="1"/>
</dbReference>
<keyword evidence="6" id="KW-1185">Reference proteome</keyword>
<sequence>MSPLKEGGKVKRELIGSGLPGDRNSQRRVVVENMSWLISSPHDAFSQILKLCKRHGFEDFLIYRGKPVHLQTGSLADVLLMTSMSSYFIEMLDGAIQRSGCDLLGPVRGHVAPVLWNLVELDPEAAGDEDGEGIDEGKEKLREVFAESGIAGGVMIPIATDELGIVVFHFVSAEPVRRITSELIVEALATFESAARFVSSGMREEDEVLTARERECLYWAGEGKTSAEMAFITGLSEHTVNHYFTTACRKLNCVSRIQAVAKAVRSGFI</sequence>
<reference evidence="5 6" key="1">
    <citation type="submission" date="2017-10" db="EMBL/GenBank/DDBJ databases">
        <title>Sedimentibacterium mangrovi gen. nov., sp. nov., a novel member of family Phyllobacteriacea isolated from mangrove sediment.</title>
        <authorList>
            <person name="Liao H."/>
            <person name="Tian Y."/>
        </authorList>
    </citation>
    <scope>NUCLEOTIDE SEQUENCE [LARGE SCALE GENOMIC DNA]</scope>
    <source>
        <strain evidence="5 6">X9-2-2</strain>
    </source>
</reference>
<dbReference type="Gene3D" id="3.30.450.80">
    <property type="entry name" value="Transcription factor LuxR-like, autoinducer-binding domain"/>
    <property type="match status" value="1"/>
</dbReference>
<evidence type="ECO:0000313" key="5">
    <source>
        <dbReference type="EMBL" id="PHP65718.1"/>
    </source>
</evidence>
<dbReference type="EMBL" id="PDVP01000013">
    <property type="protein sequence ID" value="PHP65718.1"/>
    <property type="molecule type" value="Genomic_DNA"/>
</dbReference>
<dbReference type="InterPro" id="IPR000792">
    <property type="entry name" value="Tscrpt_reg_LuxR_C"/>
</dbReference>
<evidence type="ECO:0000259" key="4">
    <source>
        <dbReference type="PROSITE" id="PS50043"/>
    </source>
</evidence>
<dbReference type="OrthoDB" id="8349179at2"/>
<dbReference type="InterPro" id="IPR016032">
    <property type="entry name" value="Sig_transdc_resp-reg_C-effctor"/>
</dbReference>
<dbReference type="GO" id="GO:0003677">
    <property type="term" value="F:DNA binding"/>
    <property type="evidence" value="ECO:0007669"/>
    <property type="project" value="UniProtKB-KW"/>
</dbReference>
<dbReference type="InterPro" id="IPR036693">
    <property type="entry name" value="TF_LuxR_autoind-bd_dom_sf"/>
</dbReference>
<comment type="caution">
    <text evidence="5">The sequence shown here is derived from an EMBL/GenBank/DDBJ whole genome shotgun (WGS) entry which is preliminary data.</text>
</comment>
<keyword evidence="2" id="KW-0238">DNA-binding</keyword>
<dbReference type="Proteomes" id="UP000221168">
    <property type="component" value="Unassembled WGS sequence"/>
</dbReference>
<dbReference type="PANTHER" id="PTHR44688">
    <property type="entry name" value="DNA-BINDING TRANSCRIPTIONAL ACTIVATOR DEVR_DOSR"/>
    <property type="match status" value="1"/>
</dbReference>
<dbReference type="Pfam" id="PF00196">
    <property type="entry name" value="GerE"/>
    <property type="match status" value="1"/>
</dbReference>
<dbReference type="PANTHER" id="PTHR44688:SF16">
    <property type="entry name" value="DNA-BINDING TRANSCRIPTIONAL ACTIVATOR DEVR_DOSR"/>
    <property type="match status" value="1"/>
</dbReference>
<feature type="domain" description="HTH luxR-type" evidence="4">
    <location>
        <begin position="202"/>
        <end position="267"/>
    </location>
</feature>
<dbReference type="GO" id="GO:0006355">
    <property type="term" value="P:regulation of DNA-templated transcription"/>
    <property type="evidence" value="ECO:0007669"/>
    <property type="project" value="InterPro"/>
</dbReference>
<keyword evidence="1" id="KW-0805">Transcription regulation</keyword>
<protein>
    <recommendedName>
        <fullName evidence="4">HTH luxR-type domain-containing protein</fullName>
    </recommendedName>
</protein>
<evidence type="ECO:0000313" key="6">
    <source>
        <dbReference type="Proteomes" id="UP000221168"/>
    </source>
</evidence>
<accession>A0A2G1QKJ4</accession>
<dbReference type="InterPro" id="IPR036388">
    <property type="entry name" value="WH-like_DNA-bd_sf"/>
</dbReference>
<evidence type="ECO:0000256" key="3">
    <source>
        <dbReference type="ARBA" id="ARBA00023163"/>
    </source>
</evidence>
<dbReference type="AlphaFoldDB" id="A0A2G1QKJ4"/>
<dbReference type="SMART" id="SM00421">
    <property type="entry name" value="HTH_LUXR"/>
    <property type="match status" value="1"/>
</dbReference>
<dbReference type="CDD" id="cd06170">
    <property type="entry name" value="LuxR_C_like"/>
    <property type="match status" value="1"/>
</dbReference>
<dbReference type="PRINTS" id="PR00038">
    <property type="entry name" value="HTHLUXR"/>
</dbReference>
<dbReference type="Gene3D" id="1.10.10.10">
    <property type="entry name" value="Winged helix-like DNA-binding domain superfamily/Winged helix DNA-binding domain"/>
    <property type="match status" value="1"/>
</dbReference>
<organism evidence="5 6">
    <name type="scientific">Zhengella mangrovi</name>
    <dbReference type="NCBI Taxonomy" id="1982044"/>
    <lineage>
        <taxon>Bacteria</taxon>
        <taxon>Pseudomonadati</taxon>
        <taxon>Pseudomonadota</taxon>
        <taxon>Alphaproteobacteria</taxon>
        <taxon>Hyphomicrobiales</taxon>
        <taxon>Notoacmeibacteraceae</taxon>
        <taxon>Zhengella</taxon>
    </lineage>
</organism>
<proteinExistence type="predicted"/>
<name>A0A2G1QKJ4_9HYPH</name>
<dbReference type="PROSITE" id="PS50043">
    <property type="entry name" value="HTH_LUXR_2"/>
    <property type="match status" value="1"/>
</dbReference>